<protein>
    <recommendedName>
        <fullName evidence="1">Defective in cullin neddylation protein</fullName>
    </recommendedName>
</protein>
<dbReference type="PANTHER" id="PTHR12281:SF33">
    <property type="entry name" value="DEFECTIVE IN CULLIN NEDDYLATION PROTEIN"/>
    <property type="match status" value="1"/>
</dbReference>
<proteinExistence type="predicted"/>
<dbReference type="Gene3D" id="1.10.238.10">
    <property type="entry name" value="EF-hand"/>
    <property type="match status" value="1"/>
</dbReference>
<dbReference type="AlphaFoldDB" id="A0AAD7LD22"/>
<dbReference type="GO" id="GO:0031624">
    <property type="term" value="F:ubiquitin conjugating enzyme binding"/>
    <property type="evidence" value="ECO:0007669"/>
    <property type="project" value="TreeGrafter"/>
</dbReference>
<dbReference type="GO" id="GO:0000151">
    <property type="term" value="C:ubiquitin ligase complex"/>
    <property type="evidence" value="ECO:0007669"/>
    <property type="project" value="TreeGrafter"/>
</dbReference>
<feature type="domain" description="DCUN1" evidence="3">
    <location>
        <begin position="32"/>
        <end position="223"/>
    </location>
</feature>
<dbReference type="InterPro" id="IPR005176">
    <property type="entry name" value="PONY_dom"/>
</dbReference>
<evidence type="ECO:0000259" key="3">
    <source>
        <dbReference type="PROSITE" id="PS51229"/>
    </source>
</evidence>
<gene>
    <name evidence="4" type="ORF">O6P43_022159</name>
</gene>
<reference evidence="4" key="1">
    <citation type="journal article" date="2023" name="Science">
        <title>Elucidation of the pathway for biosynthesis of saponin adjuvants from the soapbark tree.</title>
        <authorList>
            <person name="Reed J."/>
            <person name="Orme A."/>
            <person name="El-Demerdash A."/>
            <person name="Owen C."/>
            <person name="Martin L.B.B."/>
            <person name="Misra R.C."/>
            <person name="Kikuchi S."/>
            <person name="Rejzek M."/>
            <person name="Martin A.C."/>
            <person name="Harkess A."/>
            <person name="Leebens-Mack J."/>
            <person name="Louveau T."/>
            <person name="Stephenson M.J."/>
            <person name="Osbourn A."/>
        </authorList>
    </citation>
    <scope>NUCLEOTIDE SEQUENCE</scope>
    <source>
        <strain evidence="4">S10</strain>
    </source>
</reference>
<dbReference type="InterPro" id="IPR042460">
    <property type="entry name" value="DCN1-like_PONY"/>
</dbReference>
<dbReference type="GO" id="GO:0097602">
    <property type="term" value="F:cullin family protein binding"/>
    <property type="evidence" value="ECO:0007669"/>
    <property type="project" value="TreeGrafter"/>
</dbReference>
<comment type="caution">
    <text evidence="4">The sequence shown here is derived from an EMBL/GenBank/DDBJ whole genome shotgun (WGS) entry which is preliminary data.</text>
</comment>
<feature type="region of interest" description="Disordered" evidence="2">
    <location>
        <begin position="1"/>
        <end position="27"/>
    </location>
</feature>
<keyword evidence="5" id="KW-1185">Reference proteome</keyword>
<dbReference type="GO" id="GO:0045116">
    <property type="term" value="P:protein neddylation"/>
    <property type="evidence" value="ECO:0007669"/>
    <property type="project" value="TreeGrafter"/>
</dbReference>
<evidence type="ECO:0000313" key="4">
    <source>
        <dbReference type="EMBL" id="KAJ7955598.1"/>
    </source>
</evidence>
<evidence type="ECO:0000256" key="1">
    <source>
        <dbReference type="RuleBase" id="RU410713"/>
    </source>
</evidence>
<sequence length="227" mass="26333">MPRPAKRKADPPITSSGVDYSVRSAPGKATKKQLENIDRLFQNYANQSMGLIDPEGIEALCSDVKVDHTDVRILMLAWKMKAKKQGYFSKDEWQTGLKSLGVDTVPKLKKALPRLKEEVMAPQNFEDFYSFAFKYCLTEEKQRSLDIETICELLNLVLRSQFHAQVDSLIEFLKIQNDYKALTMDQWIHFYRFFKETSFPDLQNYDSSQAWPVILDSFAEWLKAKQT</sequence>
<dbReference type="KEGG" id="qsa:O6P43_022159"/>
<dbReference type="EMBL" id="JARAOO010000009">
    <property type="protein sequence ID" value="KAJ7955598.1"/>
    <property type="molecule type" value="Genomic_DNA"/>
</dbReference>
<dbReference type="Proteomes" id="UP001163823">
    <property type="component" value="Chromosome 9"/>
</dbReference>
<dbReference type="PROSITE" id="PS51229">
    <property type="entry name" value="DCUN1"/>
    <property type="match status" value="1"/>
</dbReference>
<dbReference type="InterPro" id="IPR014764">
    <property type="entry name" value="DCN-prot"/>
</dbReference>
<comment type="function">
    <text evidence="1">Neddylation of cullins play an essential role in the regulation of SCF-type complexes activity.</text>
</comment>
<organism evidence="4 5">
    <name type="scientific">Quillaja saponaria</name>
    <name type="common">Soap bark tree</name>
    <dbReference type="NCBI Taxonomy" id="32244"/>
    <lineage>
        <taxon>Eukaryota</taxon>
        <taxon>Viridiplantae</taxon>
        <taxon>Streptophyta</taxon>
        <taxon>Embryophyta</taxon>
        <taxon>Tracheophyta</taxon>
        <taxon>Spermatophyta</taxon>
        <taxon>Magnoliopsida</taxon>
        <taxon>eudicotyledons</taxon>
        <taxon>Gunneridae</taxon>
        <taxon>Pentapetalae</taxon>
        <taxon>rosids</taxon>
        <taxon>fabids</taxon>
        <taxon>Fabales</taxon>
        <taxon>Quillajaceae</taxon>
        <taxon>Quillaja</taxon>
    </lineage>
</organism>
<evidence type="ECO:0000313" key="5">
    <source>
        <dbReference type="Proteomes" id="UP001163823"/>
    </source>
</evidence>
<accession>A0AAD7LD22</accession>
<evidence type="ECO:0000256" key="2">
    <source>
        <dbReference type="SAM" id="MobiDB-lite"/>
    </source>
</evidence>
<dbReference type="InterPro" id="IPR011992">
    <property type="entry name" value="EF-hand-dom_pair"/>
</dbReference>
<dbReference type="SUPFAM" id="SSF47473">
    <property type="entry name" value="EF-hand"/>
    <property type="match status" value="1"/>
</dbReference>
<dbReference type="GO" id="GO:0032182">
    <property type="term" value="F:ubiquitin-like protein binding"/>
    <property type="evidence" value="ECO:0007669"/>
    <property type="project" value="TreeGrafter"/>
</dbReference>
<dbReference type="Gene3D" id="1.10.238.200">
    <property type="entry name" value="Cullin, PONY binding domain"/>
    <property type="match status" value="1"/>
</dbReference>
<dbReference type="PANTHER" id="PTHR12281">
    <property type="entry name" value="RP42 RELATED"/>
    <property type="match status" value="1"/>
</dbReference>
<dbReference type="Pfam" id="PF03556">
    <property type="entry name" value="Cullin_binding"/>
    <property type="match status" value="1"/>
</dbReference>
<name>A0AAD7LD22_QUISA</name>